<reference evidence="3 4" key="1">
    <citation type="submission" date="2016-11" db="EMBL/GenBank/DDBJ databases">
        <authorList>
            <person name="Jaros S."/>
            <person name="Januszkiewicz K."/>
            <person name="Wedrychowicz H."/>
        </authorList>
    </citation>
    <scope>NUCLEOTIDE SEQUENCE [LARGE SCALE GENOMIC DNA]</scope>
    <source>
        <strain evidence="3 4">GAS242</strain>
    </source>
</reference>
<feature type="domain" description="Amidohydrolase-related" evidence="2">
    <location>
        <begin position="43"/>
        <end position="321"/>
    </location>
</feature>
<proteinExistence type="predicted"/>
<name>A0A1M5NI48_9BRAD</name>
<sequence length="321" mass="34511">MLTRRCVLLASIAAGVIMPNRHALAKASQPSAPVNFDVPAGACDCHTHIHGDPEKFPFFAGRVYTPELASPEEMSALHKALHIERVVIVTPSVYGTDNSAALFGMKARGATARGVAVIDDKTPETDLDAMGQAGIRGIRLNLATGGVNDPSVGRPRFQAAVDRVKARGWHVQLFTSLAMISAIKDLVLASPVPVVFDHFGGAQAELGVGQPGFSDLLELVKSGKAYVKISGAYRASKLAPDYSDVIPLAQALIAANPDRIVWGTDWPHPNSVTPPGRQPTEVTPLYQIEDGRLFNQFPVWAPDAAIRKKILVDNPARLYRF</sequence>
<keyword evidence="3" id="KW-0378">Hydrolase</keyword>
<dbReference type="Proteomes" id="UP000190675">
    <property type="component" value="Chromosome I"/>
</dbReference>
<dbReference type="AlphaFoldDB" id="A0A1M5NI48"/>
<feature type="signal peptide" evidence="1">
    <location>
        <begin position="1"/>
        <end position="25"/>
    </location>
</feature>
<dbReference type="GO" id="GO:0016787">
    <property type="term" value="F:hydrolase activity"/>
    <property type="evidence" value="ECO:0007669"/>
    <property type="project" value="UniProtKB-KW"/>
</dbReference>
<dbReference type="Pfam" id="PF04909">
    <property type="entry name" value="Amidohydro_2"/>
    <property type="match status" value="1"/>
</dbReference>
<evidence type="ECO:0000256" key="1">
    <source>
        <dbReference type="SAM" id="SignalP"/>
    </source>
</evidence>
<dbReference type="OrthoDB" id="9787654at2"/>
<dbReference type="InterPro" id="IPR052358">
    <property type="entry name" value="Aro_Compnd_Degr_Hydrolases"/>
</dbReference>
<evidence type="ECO:0000313" key="3">
    <source>
        <dbReference type="EMBL" id="SHG89246.1"/>
    </source>
</evidence>
<organism evidence="3 4">
    <name type="scientific">Bradyrhizobium erythrophlei</name>
    <dbReference type="NCBI Taxonomy" id="1437360"/>
    <lineage>
        <taxon>Bacteria</taxon>
        <taxon>Pseudomonadati</taxon>
        <taxon>Pseudomonadota</taxon>
        <taxon>Alphaproteobacteria</taxon>
        <taxon>Hyphomicrobiales</taxon>
        <taxon>Nitrobacteraceae</taxon>
        <taxon>Bradyrhizobium</taxon>
    </lineage>
</organism>
<dbReference type="InterPro" id="IPR032466">
    <property type="entry name" value="Metal_Hydrolase"/>
</dbReference>
<evidence type="ECO:0000259" key="2">
    <source>
        <dbReference type="Pfam" id="PF04909"/>
    </source>
</evidence>
<protein>
    <submittedName>
        <fullName evidence="3">Predicted metal-dependent hydrolase, TIM-barrel fold</fullName>
    </submittedName>
</protein>
<dbReference type="Gene3D" id="3.20.20.140">
    <property type="entry name" value="Metal-dependent hydrolases"/>
    <property type="match status" value="1"/>
</dbReference>
<gene>
    <name evidence="3" type="ORF">SAMN05444169_4676</name>
</gene>
<dbReference type="SUPFAM" id="SSF51556">
    <property type="entry name" value="Metallo-dependent hydrolases"/>
    <property type="match status" value="1"/>
</dbReference>
<accession>A0A1M5NI48</accession>
<dbReference type="PANTHER" id="PTHR35563">
    <property type="entry name" value="BARREL METAL-DEPENDENT HYDROLASE, PUTATIVE (AFU_ORTHOLOGUE AFUA_1G16240)-RELATED"/>
    <property type="match status" value="1"/>
</dbReference>
<dbReference type="RefSeq" id="WP_079567975.1">
    <property type="nucleotide sequence ID" value="NZ_LT670818.1"/>
</dbReference>
<dbReference type="PANTHER" id="PTHR35563:SF2">
    <property type="entry name" value="BARREL METAL-DEPENDENT HYDROLASE, PUTATIVE (AFU_ORTHOLOGUE AFUA_1G16240)-RELATED"/>
    <property type="match status" value="1"/>
</dbReference>
<dbReference type="EMBL" id="LT670818">
    <property type="protein sequence ID" value="SHG89246.1"/>
    <property type="molecule type" value="Genomic_DNA"/>
</dbReference>
<evidence type="ECO:0000313" key="4">
    <source>
        <dbReference type="Proteomes" id="UP000190675"/>
    </source>
</evidence>
<keyword evidence="1" id="KW-0732">Signal</keyword>
<dbReference type="InterPro" id="IPR006680">
    <property type="entry name" value="Amidohydro-rel"/>
</dbReference>
<feature type="chain" id="PRO_5012138293" evidence="1">
    <location>
        <begin position="26"/>
        <end position="321"/>
    </location>
</feature>